<reference evidence="1" key="1">
    <citation type="submission" date="2021-02" db="EMBL/GenBank/DDBJ databases">
        <authorList>
            <person name="Nowell W R."/>
        </authorList>
    </citation>
    <scope>NUCLEOTIDE SEQUENCE</scope>
</reference>
<accession>A0A815YBD7</accession>
<proteinExistence type="predicted"/>
<sequence length="87" mass="9963">MNGEEDKELNTLAAGIKRESGDKGSLNTFSCLLMKMGEFQKAKEHTLMLINDTPNEDSLIKADYYSNLSMFYNEEMKFDEGLIWAEK</sequence>
<dbReference type="AlphaFoldDB" id="A0A815YBD7"/>
<name>A0A815YBD7_9BILA</name>
<dbReference type="EMBL" id="CAJNOG010008120">
    <property type="protein sequence ID" value="CAF1567654.1"/>
    <property type="molecule type" value="Genomic_DNA"/>
</dbReference>
<feature type="non-terminal residue" evidence="1">
    <location>
        <position position="87"/>
    </location>
</feature>
<dbReference type="Proteomes" id="UP000663845">
    <property type="component" value="Unassembled WGS sequence"/>
</dbReference>
<comment type="caution">
    <text evidence="1">The sequence shown here is derived from an EMBL/GenBank/DDBJ whole genome shotgun (WGS) entry which is preliminary data.</text>
</comment>
<protein>
    <submittedName>
        <fullName evidence="1">Uncharacterized protein</fullName>
    </submittedName>
</protein>
<evidence type="ECO:0000313" key="1">
    <source>
        <dbReference type="EMBL" id="CAF1567654.1"/>
    </source>
</evidence>
<evidence type="ECO:0000313" key="2">
    <source>
        <dbReference type="Proteomes" id="UP000663845"/>
    </source>
</evidence>
<gene>
    <name evidence="1" type="ORF">JYZ213_LOCUS47206</name>
</gene>
<organism evidence="1 2">
    <name type="scientific">Adineta steineri</name>
    <dbReference type="NCBI Taxonomy" id="433720"/>
    <lineage>
        <taxon>Eukaryota</taxon>
        <taxon>Metazoa</taxon>
        <taxon>Spiralia</taxon>
        <taxon>Gnathifera</taxon>
        <taxon>Rotifera</taxon>
        <taxon>Eurotatoria</taxon>
        <taxon>Bdelloidea</taxon>
        <taxon>Adinetida</taxon>
        <taxon>Adinetidae</taxon>
        <taxon>Adineta</taxon>
    </lineage>
</organism>